<dbReference type="GO" id="GO:0005634">
    <property type="term" value="C:nucleus"/>
    <property type="evidence" value="ECO:0007669"/>
    <property type="project" value="UniProtKB-SubCell"/>
</dbReference>
<dbReference type="AlphaFoldDB" id="A0A6F9DBG5"/>
<evidence type="ECO:0000256" key="1">
    <source>
        <dbReference type="ARBA" id="ARBA00004123"/>
    </source>
</evidence>
<organism evidence="6">
    <name type="scientific">Phallusia mammillata</name>
    <dbReference type="NCBI Taxonomy" id="59560"/>
    <lineage>
        <taxon>Eukaryota</taxon>
        <taxon>Metazoa</taxon>
        <taxon>Chordata</taxon>
        <taxon>Tunicata</taxon>
        <taxon>Ascidiacea</taxon>
        <taxon>Phlebobranchia</taxon>
        <taxon>Ascidiidae</taxon>
        <taxon>Phallusia</taxon>
    </lineage>
</organism>
<dbReference type="PRINTS" id="PR02064">
    <property type="entry name" value="DONSON"/>
</dbReference>
<evidence type="ECO:0000313" key="6">
    <source>
        <dbReference type="EMBL" id="CAB3239481.1"/>
    </source>
</evidence>
<feature type="region of interest" description="Disordered" evidence="5">
    <location>
        <begin position="32"/>
        <end position="58"/>
    </location>
</feature>
<protein>
    <submittedName>
        <fullName evidence="6">Protein downstream neighbor of son homolog</fullName>
    </submittedName>
</protein>
<evidence type="ECO:0000256" key="2">
    <source>
        <dbReference type="ARBA" id="ARBA00022473"/>
    </source>
</evidence>
<accession>A0A6F9DBG5</accession>
<evidence type="ECO:0000256" key="4">
    <source>
        <dbReference type="ARBA" id="ARBA00025806"/>
    </source>
</evidence>
<dbReference type="InterPro" id="IPR024861">
    <property type="entry name" value="Donson"/>
</dbReference>
<name>A0A6F9DBG5_9ASCI</name>
<comment type="subcellular location">
    <subcellularLocation>
        <location evidence="1">Nucleus</location>
    </subcellularLocation>
</comment>
<sequence>MSVNSLHENPAVTNEEWKKPNDLMRKIKIKRKRNNSSRAMSVSQPLGNAKMPGDKIQKPRINPFAKRRSCSETESAEKRRILSLSENPMTNDCKIASSLSDIYDDCTSRLAVDVGKLSPEENKELSNNDLAFVYLNEDSIQGIFLENLPKTEPEKNIGKEKVPPDWSIKTKARFLSPSTFAWCARMKGSEEAQVVRSSSTLQLEKVENCSQTDFRVELGKNLVYWQHPSIPWFNLFPRFGAECKIVPHTTGEAVTEDRIKSSLYDSWAAAFRSVYQLLRQDLCPYFYVCSQMYTALFRSSAVSANGVNCILTPTSLGFRNSLKAEGISFTMPLKQSENLNGEAFSEQIIADEITKMQSTNDKSPSQLKSLESLDKENMDECAKSKETSIKDGIIEEEEAEELSWKKISDGLNLRQCREIATATQSDGLPRTAVLVCGSNNTQLLFNYLLNCRSSIANSGPQAGVPPTILSPHAFMGSTMKKLDYKAGIARTTADAPRHVAPNAMKHNFSLDVSGPLLPHHVFGIMSLLNSSQSGGEYSTALSTRAYTIPFNANSTAEKDVIGDDITTNYDCGLSKKCTDWLRSSDSCVTMRQISANGCKYTWAS</sequence>
<dbReference type="PANTHER" id="PTHR12972">
    <property type="entry name" value="DOWNSTREAM NEIGHBOR OF SON"/>
    <property type="match status" value="1"/>
</dbReference>
<dbReference type="EMBL" id="LR784627">
    <property type="protein sequence ID" value="CAB3239481.1"/>
    <property type="molecule type" value="mRNA"/>
</dbReference>
<evidence type="ECO:0000256" key="3">
    <source>
        <dbReference type="ARBA" id="ARBA00023242"/>
    </source>
</evidence>
<keyword evidence="2" id="KW-0217">Developmental protein</keyword>
<dbReference type="GO" id="GO:0033260">
    <property type="term" value="P:nuclear DNA replication"/>
    <property type="evidence" value="ECO:0007669"/>
    <property type="project" value="TreeGrafter"/>
</dbReference>
<comment type="similarity">
    <text evidence="4">Belongs to the DONSON family.</text>
</comment>
<keyword evidence="3" id="KW-0539">Nucleus</keyword>
<reference evidence="6" key="1">
    <citation type="submission" date="2020-04" db="EMBL/GenBank/DDBJ databases">
        <authorList>
            <person name="Neveu A P."/>
        </authorList>
    </citation>
    <scope>NUCLEOTIDE SEQUENCE</scope>
    <source>
        <tissue evidence="6">Whole embryo</tissue>
    </source>
</reference>
<evidence type="ECO:0000256" key="5">
    <source>
        <dbReference type="SAM" id="MobiDB-lite"/>
    </source>
</evidence>
<dbReference type="PANTHER" id="PTHR12972:SF0">
    <property type="entry name" value="PROTEIN DOWNSTREAM NEIGHBOR OF SON"/>
    <property type="match status" value="1"/>
</dbReference>
<proteinExistence type="evidence at transcript level"/>
<gene>
    <name evidence="6" type="primary">Donson</name>
</gene>